<organism evidence="10 11">
    <name type="scientific">Sphaeramia orbicularis</name>
    <name type="common">orbiculate cardinalfish</name>
    <dbReference type="NCBI Taxonomy" id="375764"/>
    <lineage>
        <taxon>Eukaryota</taxon>
        <taxon>Metazoa</taxon>
        <taxon>Chordata</taxon>
        <taxon>Craniata</taxon>
        <taxon>Vertebrata</taxon>
        <taxon>Euteleostomi</taxon>
        <taxon>Actinopterygii</taxon>
        <taxon>Neopterygii</taxon>
        <taxon>Teleostei</taxon>
        <taxon>Neoteleostei</taxon>
        <taxon>Acanthomorphata</taxon>
        <taxon>Gobiaria</taxon>
        <taxon>Kurtiformes</taxon>
        <taxon>Apogonoidei</taxon>
        <taxon>Apogonidae</taxon>
        <taxon>Apogoninae</taxon>
        <taxon>Sphaeramia</taxon>
    </lineage>
</organism>
<reference evidence="10" key="3">
    <citation type="submission" date="2025-09" db="UniProtKB">
        <authorList>
            <consortium name="Ensembl"/>
        </authorList>
    </citation>
    <scope>IDENTIFICATION</scope>
</reference>
<accession>A0A673B8P4</accession>
<evidence type="ECO:0000256" key="2">
    <source>
        <dbReference type="ARBA" id="ARBA00004245"/>
    </source>
</evidence>
<evidence type="ECO:0000256" key="6">
    <source>
        <dbReference type="ARBA" id="ARBA00023054"/>
    </source>
</evidence>
<keyword evidence="3" id="KW-0963">Cytoplasm</keyword>
<dbReference type="Proteomes" id="UP000472271">
    <property type="component" value="Chromosome 15"/>
</dbReference>
<dbReference type="GO" id="GO:0005930">
    <property type="term" value="C:axoneme"/>
    <property type="evidence" value="ECO:0007669"/>
    <property type="project" value="TreeGrafter"/>
</dbReference>
<dbReference type="PANTHER" id="PTHR14885:SF1">
    <property type="entry name" value="CILIA- AND FLAGELLA-ASSOCIATED PROTEIN 43"/>
    <property type="match status" value="1"/>
</dbReference>
<keyword evidence="5" id="KW-0677">Repeat</keyword>
<keyword evidence="7" id="KW-0206">Cytoskeleton</keyword>
<dbReference type="PANTHER" id="PTHR14885">
    <property type="entry name" value="CILIA- AND FLAGELLA-ASSOCIATED PROTEIN 43-RELATED"/>
    <property type="match status" value="1"/>
</dbReference>
<dbReference type="GO" id="GO:0007288">
    <property type="term" value="P:sperm axoneme assembly"/>
    <property type="evidence" value="ECO:0007669"/>
    <property type="project" value="TreeGrafter"/>
</dbReference>
<name>A0A673B8P4_9TELE</name>
<evidence type="ECO:0000256" key="9">
    <source>
        <dbReference type="SAM" id="Coils"/>
    </source>
</evidence>
<evidence type="ECO:0000256" key="8">
    <source>
        <dbReference type="ARBA" id="ARBA00023273"/>
    </source>
</evidence>
<dbReference type="Ensembl" id="ENSSORT00005039711.1">
    <property type="protein sequence ID" value="ENSSORP00005038716.1"/>
    <property type="gene ID" value="ENSSORG00005018089.1"/>
</dbReference>
<reference evidence="10" key="2">
    <citation type="submission" date="2025-08" db="UniProtKB">
        <authorList>
            <consortium name="Ensembl"/>
        </authorList>
    </citation>
    <scope>IDENTIFICATION</scope>
</reference>
<keyword evidence="4" id="KW-0853">WD repeat</keyword>
<dbReference type="AlphaFoldDB" id="A0A673B8P4"/>
<evidence type="ECO:0000313" key="11">
    <source>
        <dbReference type="Proteomes" id="UP000472271"/>
    </source>
</evidence>
<dbReference type="InParanoid" id="A0A673B8P4"/>
<evidence type="ECO:0000256" key="4">
    <source>
        <dbReference type="ARBA" id="ARBA00022574"/>
    </source>
</evidence>
<keyword evidence="8" id="KW-0966">Cell projection</keyword>
<evidence type="ECO:0000256" key="3">
    <source>
        <dbReference type="ARBA" id="ARBA00022490"/>
    </source>
</evidence>
<dbReference type="Pfam" id="PF25828">
    <property type="entry name" value="CC_Cfap43"/>
    <property type="match status" value="3"/>
</dbReference>
<evidence type="ECO:0000256" key="7">
    <source>
        <dbReference type="ARBA" id="ARBA00023212"/>
    </source>
</evidence>
<comment type="subcellular location">
    <subcellularLocation>
        <location evidence="1">Cell projection</location>
        <location evidence="1">Cilium</location>
    </subcellularLocation>
    <subcellularLocation>
        <location evidence="2">Cytoplasm</location>
        <location evidence="2">Cytoskeleton</location>
    </subcellularLocation>
</comment>
<feature type="coiled-coil region" evidence="9">
    <location>
        <begin position="17"/>
        <end position="69"/>
    </location>
</feature>
<protein>
    <submittedName>
        <fullName evidence="10">Uncharacterized protein</fullName>
    </submittedName>
</protein>
<proteinExistence type="predicted"/>
<evidence type="ECO:0000256" key="5">
    <source>
        <dbReference type="ARBA" id="ARBA00022737"/>
    </source>
</evidence>
<keyword evidence="6 9" id="KW-0175">Coiled coil</keyword>
<sequence>EIPPPEFVLTKPDIHWTEEEKKAYREYEKKSKELHEEKEKYKKILETEMKKLQESTKDATEKLDETLKKLFEKKVKCEFAVYQHPNIILSLFPKDLDKNFKREFCDVPRHILEQLYKLFKRRPRFVSIHTTKTQADNTPNPFTEQRQSASLAPDGLVKMMKAMEEMDDPKNIPEGLNAFIWERFCRYRRTKIESEHQVKMKTHIFAEMQSVLQKMTEESMAAEEEFKNISDELERLHREKNRFLSDVMVQVLPKQGQVEASVTDLTLDYSDSVLVNRTVVDDLKKTIRTLGDEKINLMVKCKDIRKFTIQQEWEDKKLNMQIEDLINKARDIKTFRISEEQREVRGITQSMLPLSFIKIFTLQAVLTETKHLLKRLEDLARAQAQELAVLWAEVERLRMKNFPALNLLKHN</sequence>
<keyword evidence="11" id="KW-1185">Reference proteome</keyword>
<feature type="coiled-coil region" evidence="9">
    <location>
        <begin position="205"/>
        <end position="239"/>
    </location>
</feature>
<evidence type="ECO:0000313" key="10">
    <source>
        <dbReference type="Ensembl" id="ENSSORP00005038716.1"/>
    </source>
</evidence>
<reference evidence="10" key="1">
    <citation type="submission" date="2019-06" db="EMBL/GenBank/DDBJ databases">
        <authorList>
            <consortium name="Wellcome Sanger Institute Data Sharing"/>
        </authorList>
    </citation>
    <scope>NUCLEOTIDE SEQUENCE [LARGE SCALE GENOMIC DNA]</scope>
</reference>
<evidence type="ECO:0000256" key="1">
    <source>
        <dbReference type="ARBA" id="ARBA00004138"/>
    </source>
</evidence>